<dbReference type="SUPFAM" id="SSF50729">
    <property type="entry name" value="PH domain-like"/>
    <property type="match status" value="1"/>
</dbReference>
<dbReference type="InterPro" id="IPR008936">
    <property type="entry name" value="Rho_GTPase_activation_prot"/>
</dbReference>
<dbReference type="Pfam" id="PF00168">
    <property type="entry name" value="C2"/>
    <property type="match status" value="1"/>
</dbReference>
<dbReference type="Pfam" id="PF00611">
    <property type="entry name" value="FCH"/>
    <property type="match status" value="1"/>
</dbReference>
<feature type="compositionally biased region" description="Basic and acidic residues" evidence="3">
    <location>
        <begin position="1053"/>
        <end position="1070"/>
    </location>
</feature>
<sequence length="1268" mass="148411">MVELMYKYALESIIKCKDFVKYLQKRQQIEIEYSKALVKLCQNFQQETNVDMVEEETTEIQKVLANNSLWRGFHSVVKISEQIAQSHKKFAITLKMSVTDPFIENISNMETNIQNQINDSDEHTKSLQEAYTELKKAKQTYQENSNVVNDLMNLRAKASSLNNFKEKDEEKWKTKYDQAVEKANYANECVKYCEEICKNAQEHYYHSLLPALKENTREEEEERCASVKKALQKATYLEQCHIQDYINELNSMTTRLNEIDIEDDIENFVDNYMGDDKEETSIVSVRSLVDPQMAGRMFVQRGDETGQWKSKYFVLMKKFNRLYCFDNEDSERQRDIIDLNSSSIHTLDYSYFLKKNCFQIITTFPNPLITSNPQEKSFNNEQIKNKSPYQVLIYYFTMDSVSEYNEWVYQLTDSAHCCIRCQNTKNMLKKYSISCNNQMFNELGVTHDNREKVKYEKDNYMNKKLSLISNSYSLEGEMNNKSSHETIKRKDSTLMDSPTLTVIEEVNPNSRKPSFSNSNPNFQFQIRRNLTVSILEARDLITTDKKKNIEPYVVVLLNDIKKAKTTVKSGSDPFWREEFKFNNISLCAKRIQIIIINHQKLQKDTELGFTVIPFKGLVNKQKVEKWYDIHSLLYNTNQVNAYYGSIRIATQLNNKYLLPIYEYQDLLKILLEPTLTCIRILGSLIQQREDFSKCFLDIMIECHKELEGIKTLTKCEIDNTEDQNIIFRGNSITTKTIDQYMKMIGHSYLEDTLGHIINQIYLSKDSCEVDPTKTEKNDDIKKHWKKLLTYVCSIWDAIKKSADNCPKKLKYVFSQIKYQTVLKFANSNVQYSAISGFIFLRFFCPAILSPKLFGLQYEHPDPVTARTLTLIAKIIQNLANLSEFEKKEPHMAYCNSFINKHMHEMREFINKISNYGTEYDEEIEEEISEVIDLQEELETMYNFFHDNMEILKKPENIREPKIEQVVSIIESIDNVHFQYIQKFIESSNNENNYYVDELLTEEYKAEQELFKSKEKQENESNPIENKKEELFPISNRKGSRNKENRYSLNILKSADKLNEENESTHKRSFSEEQNGQEQSLIDIVKAITNSMYNSRNLIYVRNDGSNWSDLAKPENPDTLEKNINSDDDIDNLSEYEDMFDFGATSDLNLSGKEKDKKNGTQRVRSKSTSHKNDSEEVINKKEGKNNNFRISRTTDYLNYYNINDLEDKVESEESRKELKNAFDDIINSENHFSISSSNKNSKSSGIGKAASLRRKLSNFHFVNSSSNN</sequence>
<dbReference type="Pfam" id="PF00616">
    <property type="entry name" value="RasGAP"/>
    <property type="match status" value="1"/>
</dbReference>
<dbReference type="PROSITE" id="PS50003">
    <property type="entry name" value="PH_DOMAIN"/>
    <property type="match status" value="1"/>
</dbReference>
<dbReference type="PROSITE" id="PS00509">
    <property type="entry name" value="RAS_GTPASE_ACTIV_1"/>
    <property type="match status" value="1"/>
</dbReference>
<dbReference type="SMART" id="SM00323">
    <property type="entry name" value="RasGAP"/>
    <property type="match status" value="1"/>
</dbReference>
<dbReference type="InterPro" id="IPR001936">
    <property type="entry name" value="RasGAP_dom"/>
</dbReference>
<accession>A0A1Y2AFD4</accession>
<dbReference type="Proteomes" id="UP000193920">
    <property type="component" value="Unassembled WGS sequence"/>
</dbReference>
<keyword evidence="2" id="KW-0175">Coiled coil</keyword>
<feature type="region of interest" description="Disordered" evidence="3">
    <location>
        <begin position="1104"/>
        <end position="1127"/>
    </location>
</feature>
<feature type="region of interest" description="Disordered" evidence="3">
    <location>
        <begin position="1011"/>
        <end position="1077"/>
    </location>
</feature>
<dbReference type="Gene3D" id="1.20.1270.60">
    <property type="entry name" value="Arfaptin homology (AH) domain/BAR domain"/>
    <property type="match status" value="1"/>
</dbReference>
<dbReference type="InterPro" id="IPR027267">
    <property type="entry name" value="AH/BAR_dom_sf"/>
</dbReference>
<dbReference type="InterPro" id="IPR001849">
    <property type="entry name" value="PH_domain"/>
</dbReference>
<feature type="domain" description="C2" evidence="5">
    <location>
        <begin position="509"/>
        <end position="627"/>
    </location>
</feature>
<dbReference type="InterPro" id="IPR011993">
    <property type="entry name" value="PH-like_dom_sf"/>
</dbReference>
<dbReference type="Gene3D" id="2.30.29.30">
    <property type="entry name" value="Pleckstrin-homology domain (PH domain)/Phosphotyrosine-binding domain (PTB)"/>
    <property type="match status" value="1"/>
</dbReference>
<dbReference type="SMART" id="SM00239">
    <property type="entry name" value="C2"/>
    <property type="match status" value="1"/>
</dbReference>
<evidence type="ECO:0000313" key="9">
    <source>
        <dbReference type="Proteomes" id="UP000193920"/>
    </source>
</evidence>
<dbReference type="EMBL" id="MCOG01000269">
    <property type="protein sequence ID" value="ORY21281.1"/>
    <property type="molecule type" value="Genomic_DNA"/>
</dbReference>
<dbReference type="PANTHER" id="PTHR10194">
    <property type="entry name" value="RAS GTPASE-ACTIVATING PROTEINS"/>
    <property type="match status" value="1"/>
</dbReference>
<dbReference type="SMART" id="SM00233">
    <property type="entry name" value="PH"/>
    <property type="match status" value="1"/>
</dbReference>
<dbReference type="GO" id="GO:0005096">
    <property type="term" value="F:GTPase activator activity"/>
    <property type="evidence" value="ECO:0007669"/>
    <property type="project" value="UniProtKB-KW"/>
</dbReference>
<evidence type="ECO:0000259" key="4">
    <source>
        <dbReference type="PROSITE" id="PS50003"/>
    </source>
</evidence>
<comment type="caution">
    <text evidence="8">The sequence shown here is derived from an EMBL/GenBank/DDBJ whole genome shotgun (WGS) entry which is preliminary data.</text>
</comment>
<evidence type="ECO:0000259" key="5">
    <source>
        <dbReference type="PROSITE" id="PS50004"/>
    </source>
</evidence>
<protein>
    <recommendedName>
        <fullName evidence="10">Rho GTPase activation protein</fullName>
    </recommendedName>
</protein>
<proteinExistence type="predicted"/>
<evidence type="ECO:0000313" key="8">
    <source>
        <dbReference type="EMBL" id="ORY21281.1"/>
    </source>
</evidence>
<evidence type="ECO:0000256" key="1">
    <source>
        <dbReference type="ARBA" id="ARBA00022468"/>
    </source>
</evidence>
<gene>
    <name evidence="8" type="ORF">LY90DRAFT_676352</name>
</gene>
<keyword evidence="1" id="KW-0343">GTPase activation</keyword>
<dbReference type="AlphaFoldDB" id="A0A1Y2AFD4"/>
<dbReference type="STRING" id="1754190.A0A1Y2AFD4"/>
<evidence type="ECO:0000256" key="2">
    <source>
        <dbReference type="PROSITE-ProRule" id="PRU01077"/>
    </source>
</evidence>
<feature type="domain" description="F-BAR" evidence="7">
    <location>
        <begin position="1"/>
        <end position="264"/>
    </location>
</feature>
<feature type="compositionally biased region" description="Basic and acidic residues" evidence="3">
    <location>
        <begin position="1111"/>
        <end position="1124"/>
    </location>
</feature>
<dbReference type="InterPro" id="IPR039360">
    <property type="entry name" value="Ras_GTPase"/>
</dbReference>
<dbReference type="OrthoDB" id="775356at2759"/>
<dbReference type="SUPFAM" id="SSF49562">
    <property type="entry name" value="C2 domain (Calcium/lipid-binding domain, CaLB)"/>
    <property type="match status" value="1"/>
</dbReference>
<evidence type="ECO:0000259" key="6">
    <source>
        <dbReference type="PROSITE" id="PS50018"/>
    </source>
</evidence>
<dbReference type="Pfam" id="PF00169">
    <property type="entry name" value="PH"/>
    <property type="match status" value="1"/>
</dbReference>
<dbReference type="PROSITE" id="PS51741">
    <property type="entry name" value="F_BAR"/>
    <property type="match status" value="1"/>
</dbReference>
<feature type="compositionally biased region" description="Basic and acidic residues" evidence="3">
    <location>
        <begin position="1011"/>
        <end position="1030"/>
    </location>
</feature>
<organism evidence="8 9">
    <name type="scientific">Neocallimastix californiae</name>
    <dbReference type="NCBI Taxonomy" id="1754190"/>
    <lineage>
        <taxon>Eukaryota</taxon>
        <taxon>Fungi</taxon>
        <taxon>Fungi incertae sedis</taxon>
        <taxon>Chytridiomycota</taxon>
        <taxon>Chytridiomycota incertae sedis</taxon>
        <taxon>Neocallimastigomycetes</taxon>
        <taxon>Neocallimastigales</taxon>
        <taxon>Neocallimastigaceae</taxon>
        <taxon>Neocallimastix</taxon>
    </lineage>
</organism>
<dbReference type="InterPro" id="IPR000008">
    <property type="entry name" value="C2_dom"/>
</dbReference>
<feature type="region of interest" description="Disordered" evidence="3">
    <location>
        <begin position="1146"/>
        <end position="1180"/>
    </location>
</feature>
<evidence type="ECO:0000256" key="3">
    <source>
        <dbReference type="SAM" id="MobiDB-lite"/>
    </source>
</evidence>
<evidence type="ECO:0000259" key="7">
    <source>
        <dbReference type="PROSITE" id="PS51741"/>
    </source>
</evidence>
<dbReference type="PROSITE" id="PS50004">
    <property type="entry name" value="C2"/>
    <property type="match status" value="1"/>
</dbReference>
<dbReference type="SUPFAM" id="SSF103657">
    <property type="entry name" value="BAR/IMD domain-like"/>
    <property type="match status" value="1"/>
</dbReference>
<dbReference type="Gene3D" id="2.60.40.150">
    <property type="entry name" value="C2 domain"/>
    <property type="match status" value="1"/>
</dbReference>
<dbReference type="PANTHER" id="PTHR10194:SF60">
    <property type="entry name" value="RAS GTPASE-ACTIVATING PROTEIN RASKOL"/>
    <property type="match status" value="1"/>
</dbReference>
<feature type="domain" description="Ras-GAP" evidence="6">
    <location>
        <begin position="687"/>
        <end position="880"/>
    </location>
</feature>
<feature type="domain" description="PH" evidence="4">
    <location>
        <begin position="290"/>
        <end position="416"/>
    </location>
</feature>
<feature type="compositionally biased region" description="Basic and acidic residues" evidence="3">
    <location>
        <begin position="1170"/>
        <end position="1180"/>
    </location>
</feature>
<dbReference type="InterPro" id="IPR001060">
    <property type="entry name" value="FCH_dom"/>
</dbReference>
<dbReference type="PROSITE" id="PS50018">
    <property type="entry name" value="RAS_GTPASE_ACTIV_2"/>
    <property type="match status" value="1"/>
</dbReference>
<keyword evidence="9" id="KW-1185">Reference proteome</keyword>
<evidence type="ECO:0008006" key="10">
    <source>
        <dbReference type="Google" id="ProtNLM"/>
    </source>
</evidence>
<dbReference type="InterPro" id="IPR035892">
    <property type="entry name" value="C2_domain_sf"/>
</dbReference>
<reference evidence="8 9" key="1">
    <citation type="submission" date="2016-08" db="EMBL/GenBank/DDBJ databases">
        <title>A Parts List for Fungal Cellulosomes Revealed by Comparative Genomics.</title>
        <authorList>
            <consortium name="DOE Joint Genome Institute"/>
            <person name="Haitjema C.H."/>
            <person name="Gilmore S.P."/>
            <person name="Henske J.K."/>
            <person name="Solomon K.V."/>
            <person name="De Groot R."/>
            <person name="Kuo A."/>
            <person name="Mondo S.J."/>
            <person name="Salamov A.A."/>
            <person name="Labutti K."/>
            <person name="Zhao Z."/>
            <person name="Chiniquy J."/>
            <person name="Barry K."/>
            <person name="Brewer H.M."/>
            <person name="Purvine S.O."/>
            <person name="Wright A.T."/>
            <person name="Boxma B."/>
            <person name="Van Alen T."/>
            <person name="Hackstein J.H."/>
            <person name="Baker S.E."/>
            <person name="Grigoriev I.V."/>
            <person name="O'Malley M.A."/>
        </authorList>
    </citation>
    <scope>NUCLEOTIDE SEQUENCE [LARGE SCALE GENOMIC DNA]</scope>
    <source>
        <strain evidence="8 9">G1</strain>
    </source>
</reference>
<dbReference type="Gene3D" id="1.10.506.10">
    <property type="entry name" value="GTPase Activation - p120gap, domain 1"/>
    <property type="match status" value="2"/>
</dbReference>
<dbReference type="SUPFAM" id="SSF48350">
    <property type="entry name" value="GTPase activation domain, GAP"/>
    <property type="match status" value="1"/>
</dbReference>
<name>A0A1Y2AFD4_9FUNG</name>
<dbReference type="InterPro" id="IPR023152">
    <property type="entry name" value="RasGAP_CS"/>
</dbReference>
<dbReference type="InterPro" id="IPR031160">
    <property type="entry name" value="F_BAR_dom"/>
</dbReference>